<dbReference type="Pfam" id="PF00872">
    <property type="entry name" value="Transposase_mut"/>
    <property type="match status" value="1"/>
</dbReference>
<evidence type="ECO:0000313" key="7">
    <source>
        <dbReference type="EMBL" id="CAA9380284.1"/>
    </source>
</evidence>
<dbReference type="PANTHER" id="PTHR33217:SF7">
    <property type="entry name" value="TRANSPOSASE FOR INSERTION SEQUENCE ELEMENT IS1081"/>
    <property type="match status" value="1"/>
</dbReference>
<comment type="similarity">
    <text evidence="2 6">Belongs to the transposase mutator family.</text>
</comment>
<dbReference type="AlphaFoldDB" id="A0A6J4NBP9"/>
<evidence type="ECO:0000256" key="6">
    <source>
        <dbReference type="RuleBase" id="RU365089"/>
    </source>
</evidence>
<dbReference type="NCBIfam" id="NF033543">
    <property type="entry name" value="transpos_IS256"/>
    <property type="match status" value="1"/>
</dbReference>
<protein>
    <recommendedName>
        <fullName evidence="6">Mutator family transposase</fullName>
    </recommendedName>
</protein>
<evidence type="ECO:0000256" key="2">
    <source>
        <dbReference type="ARBA" id="ARBA00010961"/>
    </source>
</evidence>
<evidence type="ECO:0000256" key="5">
    <source>
        <dbReference type="ARBA" id="ARBA00023172"/>
    </source>
</evidence>
<dbReference type="GO" id="GO:0003677">
    <property type="term" value="F:DNA binding"/>
    <property type="evidence" value="ECO:0007669"/>
    <property type="project" value="UniProtKB-UniRule"/>
</dbReference>
<dbReference type="PANTHER" id="PTHR33217">
    <property type="entry name" value="TRANSPOSASE FOR INSERTION SEQUENCE ELEMENT IS1081"/>
    <property type="match status" value="1"/>
</dbReference>
<organism evidence="7">
    <name type="scientific">uncultured Chloroflexia bacterium</name>
    <dbReference type="NCBI Taxonomy" id="1672391"/>
    <lineage>
        <taxon>Bacteria</taxon>
        <taxon>Bacillati</taxon>
        <taxon>Chloroflexota</taxon>
        <taxon>Chloroflexia</taxon>
        <taxon>environmental samples</taxon>
    </lineage>
</organism>
<evidence type="ECO:0000256" key="3">
    <source>
        <dbReference type="ARBA" id="ARBA00022578"/>
    </source>
</evidence>
<evidence type="ECO:0000256" key="1">
    <source>
        <dbReference type="ARBA" id="ARBA00002190"/>
    </source>
</evidence>
<sequence>MTNISDCTLPVDVFEHLIEGGFDALPDAIRVLINAAMLIERQKFIGVDPYQRTAERRAHANGFKEKTLQTRVGQLTVAVPQVREGGFYPHSLDKGVRSERALKLALAEMYVQGVSTRKVAAITEQLCGFEVSSSQVSRAAADLDAILAAWRERPLGTYRYVYLDARYEKVRQDGQVRDAAVLIATGVDGEGKRAVLGVSVALGEQEVHWRTFLQRLVERGMRGVELFISDAHAGLREARRAVFGGVPWQRCQFHLQQNAQAYVPRQEMKAEVAASIRAIFQASSLSEAKRLLAETVERYRRVAAKLATWMEENIPEGLMVFAFPQRHRRLVRTTNGLERLNQEIRRRTRVARLFPNEASCLRLVTAVVMEISDEWETGKAYLTYTE</sequence>
<keyword evidence="6" id="KW-0814">Transposable element</keyword>
<reference evidence="7" key="1">
    <citation type="submission" date="2020-02" db="EMBL/GenBank/DDBJ databases">
        <authorList>
            <person name="Meier V. D."/>
        </authorList>
    </citation>
    <scope>NUCLEOTIDE SEQUENCE</scope>
    <source>
        <strain evidence="7">AVDCRST_MAG93</strain>
    </source>
</reference>
<comment type="function">
    <text evidence="1 6">Required for the transposition of the insertion element.</text>
</comment>
<name>A0A6J4NBP9_9CHLR</name>
<accession>A0A6J4NBP9</accession>
<dbReference type="InterPro" id="IPR001207">
    <property type="entry name" value="Transposase_mutator"/>
</dbReference>
<evidence type="ECO:0000256" key="4">
    <source>
        <dbReference type="ARBA" id="ARBA00023125"/>
    </source>
</evidence>
<keyword evidence="4 6" id="KW-0238">DNA-binding</keyword>
<dbReference type="GO" id="GO:0006313">
    <property type="term" value="P:DNA transposition"/>
    <property type="evidence" value="ECO:0007669"/>
    <property type="project" value="UniProtKB-UniRule"/>
</dbReference>
<keyword evidence="3 6" id="KW-0815">Transposition</keyword>
<keyword evidence="5 6" id="KW-0233">DNA recombination</keyword>
<dbReference type="EMBL" id="CADCTR010003059">
    <property type="protein sequence ID" value="CAA9380284.1"/>
    <property type="molecule type" value="Genomic_DNA"/>
</dbReference>
<proteinExistence type="inferred from homology"/>
<gene>
    <name evidence="7" type="ORF">AVDCRST_MAG93-9124</name>
</gene>
<dbReference type="GO" id="GO:0004803">
    <property type="term" value="F:transposase activity"/>
    <property type="evidence" value="ECO:0007669"/>
    <property type="project" value="UniProtKB-UniRule"/>
</dbReference>